<evidence type="ECO:0000313" key="3">
    <source>
        <dbReference type="Proteomes" id="UP000307440"/>
    </source>
</evidence>
<feature type="chain" id="PRO_5022913526" evidence="1">
    <location>
        <begin position="19"/>
        <end position="496"/>
    </location>
</feature>
<organism evidence="2 3">
    <name type="scientific">Coprinopsis marcescibilis</name>
    <name type="common">Agaric fungus</name>
    <name type="synonym">Psathyrella marcescibilis</name>
    <dbReference type="NCBI Taxonomy" id="230819"/>
    <lineage>
        <taxon>Eukaryota</taxon>
        <taxon>Fungi</taxon>
        <taxon>Dikarya</taxon>
        <taxon>Basidiomycota</taxon>
        <taxon>Agaricomycotina</taxon>
        <taxon>Agaricomycetes</taxon>
        <taxon>Agaricomycetidae</taxon>
        <taxon>Agaricales</taxon>
        <taxon>Agaricineae</taxon>
        <taxon>Psathyrellaceae</taxon>
        <taxon>Coprinopsis</taxon>
    </lineage>
</organism>
<dbReference type="Pfam" id="PF03659">
    <property type="entry name" value="Glyco_hydro_71"/>
    <property type="match status" value="1"/>
</dbReference>
<keyword evidence="1" id="KW-0732">Signal</keyword>
<dbReference type="Proteomes" id="UP000307440">
    <property type="component" value="Unassembled WGS sequence"/>
</dbReference>
<dbReference type="EMBL" id="ML210192">
    <property type="protein sequence ID" value="TFK24976.1"/>
    <property type="molecule type" value="Genomic_DNA"/>
</dbReference>
<dbReference type="GO" id="GO:0051118">
    <property type="term" value="F:glucan endo-1,3-alpha-glucosidase activity"/>
    <property type="evidence" value="ECO:0007669"/>
    <property type="project" value="InterPro"/>
</dbReference>
<proteinExistence type="predicted"/>
<dbReference type="Gene3D" id="3.20.20.80">
    <property type="entry name" value="Glycosidases"/>
    <property type="match status" value="1"/>
</dbReference>
<keyword evidence="3" id="KW-1185">Reference proteome</keyword>
<reference evidence="2 3" key="1">
    <citation type="journal article" date="2019" name="Nat. Ecol. Evol.">
        <title>Megaphylogeny resolves global patterns of mushroom evolution.</title>
        <authorList>
            <person name="Varga T."/>
            <person name="Krizsan K."/>
            <person name="Foldi C."/>
            <person name="Dima B."/>
            <person name="Sanchez-Garcia M."/>
            <person name="Sanchez-Ramirez S."/>
            <person name="Szollosi G.J."/>
            <person name="Szarkandi J.G."/>
            <person name="Papp V."/>
            <person name="Albert L."/>
            <person name="Andreopoulos W."/>
            <person name="Angelini C."/>
            <person name="Antonin V."/>
            <person name="Barry K.W."/>
            <person name="Bougher N.L."/>
            <person name="Buchanan P."/>
            <person name="Buyck B."/>
            <person name="Bense V."/>
            <person name="Catcheside P."/>
            <person name="Chovatia M."/>
            <person name="Cooper J."/>
            <person name="Damon W."/>
            <person name="Desjardin D."/>
            <person name="Finy P."/>
            <person name="Geml J."/>
            <person name="Haridas S."/>
            <person name="Hughes K."/>
            <person name="Justo A."/>
            <person name="Karasinski D."/>
            <person name="Kautmanova I."/>
            <person name="Kiss B."/>
            <person name="Kocsube S."/>
            <person name="Kotiranta H."/>
            <person name="LaButti K.M."/>
            <person name="Lechner B.E."/>
            <person name="Liimatainen K."/>
            <person name="Lipzen A."/>
            <person name="Lukacs Z."/>
            <person name="Mihaltcheva S."/>
            <person name="Morgado L.N."/>
            <person name="Niskanen T."/>
            <person name="Noordeloos M.E."/>
            <person name="Ohm R.A."/>
            <person name="Ortiz-Santana B."/>
            <person name="Ovrebo C."/>
            <person name="Racz N."/>
            <person name="Riley R."/>
            <person name="Savchenko A."/>
            <person name="Shiryaev A."/>
            <person name="Soop K."/>
            <person name="Spirin V."/>
            <person name="Szebenyi C."/>
            <person name="Tomsovsky M."/>
            <person name="Tulloss R.E."/>
            <person name="Uehling J."/>
            <person name="Grigoriev I.V."/>
            <person name="Vagvolgyi C."/>
            <person name="Papp T."/>
            <person name="Martin F.M."/>
            <person name="Miettinen O."/>
            <person name="Hibbett D.S."/>
            <person name="Nagy L.G."/>
        </authorList>
    </citation>
    <scope>NUCLEOTIDE SEQUENCE [LARGE SCALE GENOMIC DNA]</scope>
    <source>
        <strain evidence="2 3">CBS 121175</strain>
    </source>
</reference>
<dbReference type="AlphaFoldDB" id="A0A5C3KWR2"/>
<protein>
    <submittedName>
        <fullName evidence="2">Glycoside hydrolase</fullName>
    </submittedName>
</protein>
<evidence type="ECO:0000256" key="1">
    <source>
        <dbReference type="SAM" id="SignalP"/>
    </source>
</evidence>
<keyword evidence="2" id="KW-0378">Hydrolase</keyword>
<dbReference type="CDD" id="cd11577">
    <property type="entry name" value="GH71"/>
    <property type="match status" value="1"/>
</dbReference>
<name>A0A5C3KWR2_COPMA</name>
<dbReference type="OrthoDB" id="3257981at2759"/>
<feature type="signal peptide" evidence="1">
    <location>
        <begin position="1"/>
        <end position="18"/>
    </location>
</feature>
<sequence>MRLALSFITLVTVTAALANPLRRRVRGAGCANSTVLEETPETRQQNDRKWVVAHHMVGNTFPYTKQDWRDDIVLAQASGIDGFVLNTGKETWEPARVADAYQAALESGLDFKLFLSLDMESLNFDQACQTVAGGQAIRDRVTPFLGHPNQLNINGKAVISTFSGQQCTFGQGNVFNGWRTQFTQHASLNGRINFIPSFFIDPATFGQYTGIMNGDFNWNGGWPLEVTTAFAQSQPPQSQPSNINNPLQRAITSRIGSRNSDIININGLQALGPDALFMGAVSPWFFTHYSPQTWNKNWVYVADQHLYNKRWESLIQFRNDYDIAQVLTWNDYGESHYIGPVKGGIPNSQAWTDNMPHTAWLDLTRYYATAFKTGSYPAVQKDQIFVWSRPHARDASSPDSVARPANYEVLEDAVWVTVLTTAPASVTLATTPANSQTFQVPAGHSKLSISIAPGGTIRVIIARNGANVVTLTPNFTFTNTPPSYNFNVLVASARAP</sequence>
<evidence type="ECO:0000313" key="2">
    <source>
        <dbReference type="EMBL" id="TFK24976.1"/>
    </source>
</evidence>
<accession>A0A5C3KWR2</accession>
<dbReference type="STRING" id="230819.A0A5C3KWR2"/>
<gene>
    <name evidence="2" type="ORF">FA15DRAFT_383888</name>
</gene>
<dbReference type="InterPro" id="IPR005197">
    <property type="entry name" value="Glyco_hydro_71"/>
</dbReference>